<evidence type="ECO:0000313" key="1">
    <source>
        <dbReference type="EMBL" id="MCE3050257.1"/>
    </source>
</evidence>
<reference evidence="1 2" key="1">
    <citation type="journal article" date="2021" name="BMC Genomics">
        <title>Datura genome reveals duplications of psychoactive alkaloid biosynthetic genes and high mutation rate following tissue culture.</title>
        <authorList>
            <person name="Rajewski A."/>
            <person name="Carter-House D."/>
            <person name="Stajich J."/>
            <person name="Litt A."/>
        </authorList>
    </citation>
    <scope>NUCLEOTIDE SEQUENCE [LARGE SCALE GENOMIC DNA]</scope>
    <source>
        <strain evidence="1">AR-01</strain>
    </source>
</reference>
<accession>A0ABS8WK98</accession>
<dbReference type="Proteomes" id="UP000823775">
    <property type="component" value="Unassembled WGS sequence"/>
</dbReference>
<evidence type="ECO:0000313" key="2">
    <source>
        <dbReference type="Proteomes" id="UP000823775"/>
    </source>
</evidence>
<dbReference type="NCBIfam" id="TIGR01615">
    <property type="entry name" value="A_thal_3542"/>
    <property type="match status" value="1"/>
</dbReference>
<organism evidence="1 2">
    <name type="scientific">Datura stramonium</name>
    <name type="common">Jimsonweed</name>
    <name type="synonym">Common thornapple</name>
    <dbReference type="NCBI Taxonomy" id="4076"/>
    <lineage>
        <taxon>Eukaryota</taxon>
        <taxon>Viridiplantae</taxon>
        <taxon>Streptophyta</taxon>
        <taxon>Embryophyta</taxon>
        <taxon>Tracheophyta</taxon>
        <taxon>Spermatophyta</taxon>
        <taxon>Magnoliopsida</taxon>
        <taxon>eudicotyledons</taxon>
        <taxon>Gunneridae</taxon>
        <taxon>Pentapetalae</taxon>
        <taxon>asterids</taxon>
        <taxon>lamiids</taxon>
        <taxon>Solanales</taxon>
        <taxon>Solanaceae</taxon>
        <taxon>Solanoideae</taxon>
        <taxon>Datureae</taxon>
        <taxon>Datura</taxon>
    </lineage>
</organism>
<sequence>MQAFGRTKRVTDPFDDKAKARIIGRDQQEIDYLSSGSEHSAHANDDDDASCSFSDLIFGLPDDVTENASSLENDSDADGDVSMYDSTNVIEDVPKPVFYSDLDLFRNSLSTKVTNALELFSILKSNKLILRRNVMTYLRNFGYNAAICKTKWESLRGLKAGNYEFIDVFRSDSSNRMITRYVVDLDFAAEFEIARPSNHYESLLRSLPKVFVGKSEELKQILKVMSDAGRRSLRSKDLHIPPWRKHRFMQNKWLGSHKRTTNILPSSALLPPSKQTKVVQCRSVGFKAAVNGCLLFSAITPAG</sequence>
<dbReference type="EMBL" id="JACEIK010007433">
    <property type="protein sequence ID" value="MCE3050257.1"/>
    <property type="molecule type" value="Genomic_DNA"/>
</dbReference>
<protein>
    <submittedName>
        <fullName evidence="1">Uncharacterized protein</fullName>
    </submittedName>
</protein>
<keyword evidence="2" id="KW-1185">Reference proteome</keyword>
<dbReference type="InterPro" id="IPR006502">
    <property type="entry name" value="PDDEXK-like"/>
</dbReference>
<dbReference type="PANTHER" id="PTHR31579:SF64">
    <property type="match status" value="1"/>
</dbReference>
<dbReference type="PANTHER" id="PTHR31579">
    <property type="entry name" value="OS03G0796600 PROTEIN"/>
    <property type="match status" value="1"/>
</dbReference>
<dbReference type="Pfam" id="PF04720">
    <property type="entry name" value="PDDEXK_6"/>
    <property type="match status" value="1"/>
</dbReference>
<proteinExistence type="predicted"/>
<comment type="caution">
    <text evidence="1">The sequence shown here is derived from an EMBL/GenBank/DDBJ whole genome shotgun (WGS) entry which is preliminary data.</text>
</comment>
<name>A0ABS8WK98_DATST</name>
<gene>
    <name evidence="1" type="ORF">HAX54_046760</name>
</gene>